<feature type="non-terminal residue" evidence="2">
    <location>
        <position position="1"/>
    </location>
</feature>
<dbReference type="GO" id="GO:0008964">
    <property type="term" value="F:phosphoenolpyruvate carboxylase activity"/>
    <property type="evidence" value="ECO:0007669"/>
    <property type="project" value="InterPro"/>
</dbReference>
<feature type="compositionally biased region" description="Basic and acidic residues" evidence="1">
    <location>
        <begin position="66"/>
        <end position="80"/>
    </location>
</feature>
<reference evidence="2" key="1">
    <citation type="submission" date="2014-05" db="EMBL/GenBank/DDBJ databases">
        <title>The transcriptome of the halophilic microalga Tetraselmis sp. GSL018 isolated from the Great Salt Lake, Utah.</title>
        <authorList>
            <person name="Jinkerson R.E."/>
            <person name="D'Adamo S."/>
            <person name="Posewitz M.C."/>
        </authorList>
    </citation>
    <scope>NUCLEOTIDE SEQUENCE</scope>
    <source>
        <strain evidence="2">GSL018</strain>
    </source>
</reference>
<protein>
    <submittedName>
        <fullName evidence="2">Uncharacterized protein</fullName>
    </submittedName>
</protein>
<organism evidence="2">
    <name type="scientific">Tetraselmis sp. GSL018</name>
    <dbReference type="NCBI Taxonomy" id="582737"/>
    <lineage>
        <taxon>Eukaryota</taxon>
        <taxon>Viridiplantae</taxon>
        <taxon>Chlorophyta</taxon>
        <taxon>core chlorophytes</taxon>
        <taxon>Chlorodendrophyceae</taxon>
        <taxon>Chlorodendrales</taxon>
        <taxon>Chlorodendraceae</taxon>
        <taxon>Tetraselmis</taxon>
    </lineage>
</organism>
<feature type="region of interest" description="Disordered" evidence="1">
    <location>
        <begin position="58"/>
        <end position="80"/>
    </location>
</feature>
<evidence type="ECO:0000256" key="1">
    <source>
        <dbReference type="SAM" id="MobiDB-lite"/>
    </source>
</evidence>
<feature type="non-terminal residue" evidence="2">
    <location>
        <position position="80"/>
    </location>
</feature>
<dbReference type="InterPro" id="IPR021135">
    <property type="entry name" value="PEP_COase"/>
</dbReference>
<dbReference type="Gene3D" id="1.20.1440.90">
    <property type="entry name" value="Phosphoenolpyruvate/pyruvate domain"/>
    <property type="match status" value="1"/>
</dbReference>
<evidence type="ECO:0000313" key="2">
    <source>
        <dbReference type="EMBL" id="JAC63015.1"/>
    </source>
</evidence>
<dbReference type="PANTHER" id="PTHR30523:SF6">
    <property type="entry name" value="PHOSPHOENOLPYRUVATE CARBOXYLASE"/>
    <property type="match status" value="1"/>
</dbReference>
<dbReference type="GO" id="GO:0006099">
    <property type="term" value="P:tricarboxylic acid cycle"/>
    <property type="evidence" value="ECO:0007669"/>
    <property type="project" value="InterPro"/>
</dbReference>
<dbReference type="GO" id="GO:0015977">
    <property type="term" value="P:carbon fixation"/>
    <property type="evidence" value="ECO:0007669"/>
    <property type="project" value="InterPro"/>
</dbReference>
<name>A0A061QX34_9CHLO</name>
<dbReference type="AlphaFoldDB" id="A0A061QX34"/>
<proteinExistence type="predicted"/>
<accession>A0A061QX34</accession>
<gene>
    <name evidence="2" type="ORF">TSPGSL018_21713</name>
</gene>
<dbReference type="PANTHER" id="PTHR30523">
    <property type="entry name" value="PHOSPHOENOLPYRUVATE CARBOXYLASE"/>
    <property type="match status" value="1"/>
</dbReference>
<dbReference type="EMBL" id="GBEZ01023915">
    <property type="protein sequence ID" value="JAC63015.1"/>
    <property type="molecule type" value="Transcribed_RNA"/>
</dbReference>
<dbReference type="GO" id="GO:0005829">
    <property type="term" value="C:cytosol"/>
    <property type="evidence" value="ECO:0007669"/>
    <property type="project" value="TreeGrafter"/>
</dbReference>
<sequence>HDVSCLARWMAADLYLREVEALRFELSNSNCNDELWNMANEILSNNTEGLRQAQDIAGYLGSGSDPHLEGKESPKARPAK</sequence>